<dbReference type="Proteomes" id="UP000178379">
    <property type="component" value="Unassembled WGS sequence"/>
</dbReference>
<feature type="domain" description="Thioredoxin" evidence="1">
    <location>
        <begin position="9"/>
        <end position="153"/>
    </location>
</feature>
<evidence type="ECO:0000313" key="2">
    <source>
        <dbReference type="EMBL" id="OGI38848.1"/>
    </source>
</evidence>
<accession>A0A1F6T0Y7</accession>
<organism evidence="2 3">
    <name type="scientific">Candidatus Muproteobacteria bacterium RBG_16_62_13</name>
    <dbReference type="NCBI Taxonomy" id="1817756"/>
    <lineage>
        <taxon>Bacteria</taxon>
        <taxon>Pseudomonadati</taxon>
        <taxon>Pseudomonadota</taxon>
        <taxon>Candidatus Muproteobacteria</taxon>
    </lineage>
</organism>
<reference evidence="2 3" key="1">
    <citation type="journal article" date="2016" name="Nat. Commun.">
        <title>Thousands of microbial genomes shed light on interconnected biogeochemical processes in an aquifer system.</title>
        <authorList>
            <person name="Anantharaman K."/>
            <person name="Brown C.T."/>
            <person name="Hug L.A."/>
            <person name="Sharon I."/>
            <person name="Castelle C.J."/>
            <person name="Probst A.J."/>
            <person name="Thomas B.C."/>
            <person name="Singh A."/>
            <person name="Wilkins M.J."/>
            <person name="Karaoz U."/>
            <person name="Brodie E.L."/>
            <person name="Williams K.H."/>
            <person name="Hubbard S.S."/>
            <person name="Banfield J.F."/>
        </authorList>
    </citation>
    <scope>NUCLEOTIDE SEQUENCE [LARGE SCALE GENOMIC DNA]</scope>
</reference>
<dbReference type="InterPro" id="IPR036249">
    <property type="entry name" value="Thioredoxin-like_sf"/>
</dbReference>
<dbReference type="AlphaFoldDB" id="A0A1F6T0Y7"/>
<dbReference type="PANTHER" id="PTHR42852">
    <property type="entry name" value="THIOL:DISULFIDE INTERCHANGE PROTEIN DSBE"/>
    <property type="match status" value="1"/>
</dbReference>
<dbReference type="CDD" id="cd02966">
    <property type="entry name" value="TlpA_like_family"/>
    <property type="match status" value="1"/>
</dbReference>
<proteinExistence type="predicted"/>
<dbReference type="GO" id="GO:0016491">
    <property type="term" value="F:oxidoreductase activity"/>
    <property type="evidence" value="ECO:0007669"/>
    <property type="project" value="InterPro"/>
</dbReference>
<dbReference type="InterPro" id="IPR050553">
    <property type="entry name" value="Thioredoxin_ResA/DsbE_sf"/>
</dbReference>
<gene>
    <name evidence="2" type="ORF">A2140_04150</name>
</gene>
<dbReference type="SUPFAM" id="SSF52833">
    <property type="entry name" value="Thioredoxin-like"/>
    <property type="match status" value="1"/>
</dbReference>
<dbReference type="GO" id="GO:0016209">
    <property type="term" value="F:antioxidant activity"/>
    <property type="evidence" value="ECO:0007669"/>
    <property type="project" value="InterPro"/>
</dbReference>
<evidence type="ECO:0000313" key="3">
    <source>
        <dbReference type="Proteomes" id="UP000178379"/>
    </source>
</evidence>
<protein>
    <recommendedName>
        <fullName evidence="1">Thioredoxin domain-containing protein</fullName>
    </recommendedName>
</protein>
<dbReference type="Gene3D" id="3.40.30.10">
    <property type="entry name" value="Glutaredoxin"/>
    <property type="match status" value="1"/>
</dbReference>
<dbReference type="EMBL" id="MFSQ01000112">
    <property type="protein sequence ID" value="OGI38848.1"/>
    <property type="molecule type" value="Genomic_DNA"/>
</dbReference>
<name>A0A1F6T0Y7_9PROT</name>
<comment type="caution">
    <text evidence="2">The sequence shown here is derived from an EMBL/GenBank/DDBJ whole genome shotgun (WGS) entry which is preliminary data.</text>
</comment>
<dbReference type="STRING" id="1817756.A2140_04150"/>
<dbReference type="PANTHER" id="PTHR42852:SF17">
    <property type="entry name" value="THIOREDOXIN-LIKE PROTEIN HI_1115"/>
    <property type="match status" value="1"/>
</dbReference>
<dbReference type="InterPro" id="IPR013766">
    <property type="entry name" value="Thioredoxin_domain"/>
</dbReference>
<dbReference type="Pfam" id="PF00578">
    <property type="entry name" value="AhpC-TSA"/>
    <property type="match status" value="1"/>
</dbReference>
<dbReference type="InterPro" id="IPR000866">
    <property type="entry name" value="AhpC/TSA"/>
</dbReference>
<dbReference type="PROSITE" id="PS51352">
    <property type="entry name" value="THIOREDOXIN_2"/>
    <property type="match status" value="1"/>
</dbReference>
<sequence length="160" mass="17534">MLLAVFLPVLALAAGSTVKLPDPEGKTHSVGDFLGKGKWTVVAIWSVDCPICKKDIFHMAFFHDEHKDRDATVLGISIDGTGETKRVKEFIRNQSLSFPNLIGTTDTPEKISKKSFVGTPTYFIFDPKGEFMTQIVGPATQSQMEGYIKTLAAERARKGG</sequence>
<evidence type="ECO:0000259" key="1">
    <source>
        <dbReference type="PROSITE" id="PS51352"/>
    </source>
</evidence>